<evidence type="ECO:0000256" key="7">
    <source>
        <dbReference type="SAM" id="MobiDB-lite"/>
    </source>
</evidence>
<evidence type="ECO:0000313" key="10">
    <source>
        <dbReference type="Proteomes" id="UP001420932"/>
    </source>
</evidence>
<comment type="similarity">
    <text evidence="1">Belongs to the type IV zinc-finger family. Class A subfamily.</text>
</comment>
<accession>A0AAP0LDZ8</accession>
<dbReference type="GO" id="GO:0043565">
    <property type="term" value="F:sequence-specific DNA binding"/>
    <property type="evidence" value="ECO:0007669"/>
    <property type="project" value="InterPro"/>
</dbReference>
<dbReference type="SMART" id="SM00401">
    <property type="entry name" value="ZnF_GATA"/>
    <property type="match status" value="1"/>
</dbReference>
<dbReference type="PROSITE" id="PS00344">
    <property type="entry name" value="GATA_ZN_FINGER_1"/>
    <property type="match status" value="1"/>
</dbReference>
<evidence type="ECO:0000256" key="2">
    <source>
        <dbReference type="ARBA" id="ARBA00022723"/>
    </source>
</evidence>
<keyword evidence="10" id="KW-1185">Reference proteome</keyword>
<dbReference type="FunFam" id="3.30.50.10:FF:000018">
    <property type="entry name" value="GATA transcription factor"/>
    <property type="match status" value="1"/>
</dbReference>
<dbReference type="Pfam" id="PF00320">
    <property type="entry name" value="GATA"/>
    <property type="match status" value="1"/>
</dbReference>
<evidence type="ECO:0000256" key="6">
    <source>
        <dbReference type="PROSITE-ProRule" id="PRU00094"/>
    </source>
</evidence>
<evidence type="ECO:0000256" key="1">
    <source>
        <dbReference type="ARBA" id="ARBA00005694"/>
    </source>
</evidence>
<evidence type="ECO:0000256" key="3">
    <source>
        <dbReference type="ARBA" id="ARBA00022771"/>
    </source>
</evidence>
<comment type="caution">
    <text evidence="9">The sequence shown here is derived from an EMBL/GenBank/DDBJ whole genome shotgun (WGS) entry which is preliminary data.</text>
</comment>
<sequence>MLGFGFMDEVDMINNCGGLFDEIDDFLNFPCEDINGGFVVGGGCDGGFKDAWTFPPQHAFKKSGLMSDGSGAGSELSSEVYVQYDDIVQLEWLPNIVEGSFSDKSIVADKASSSSNNSIDNQNVAIKNSSQTMTINEDSLSAKSITVDNDSSSDNNCSNDHSRAINNIQFRTSSPVSVLESSSSTSEKVNVISPETVVPGRARSKRPRPVTFSIRSVIPLISPTSSISSPSVSITSLDIPSEYDNFAESQPELKIPKFTPAEQKKTKKKKKVPPLASAVDPSASPRPIAVRKCMHCEITKTPQWRAGPMGPKTLCNACGVRFKSGRLFPEYRPAASPTFVPTLHSNSHKKVLEMRIKEETYEMASDAAEAAAVPELIPNRSHFLDYI</sequence>
<evidence type="ECO:0000313" key="9">
    <source>
        <dbReference type="EMBL" id="KAK9168798.1"/>
    </source>
</evidence>
<evidence type="ECO:0000259" key="8">
    <source>
        <dbReference type="PROSITE" id="PS50114"/>
    </source>
</evidence>
<reference evidence="9 10" key="1">
    <citation type="submission" date="2024-01" db="EMBL/GenBank/DDBJ databases">
        <title>Genome assemblies of Stephania.</title>
        <authorList>
            <person name="Yang L."/>
        </authorList>
    </citation>
    <scope>NUCLEOTIDE SEQUENCE [LARGE SCALE GENOMIC DNA]</scope>
    <source>
        <strain evidence="9">YNDBR</strain>
        <tissue evidence="9">Leaf</tissue>
    </source>
</reference>
<dbReference type="PROSITE" id="PS50114">
    <property type="entry name" value="GATA_ZN_FINGER_2"/>
    <property type="match status" value="1"/>
</dbReference>
<keyword evidence="2" id="KW-0479">Metal-binding</keyword>
<dbReference type="PANTHER" id="PTHR45658">
    <property type="entry name" value="GATA TRANSCRIPTION FACTOR"/>
    <property type="match status" value="1"/>
</dbReference>
<dbReference type="GO" id="GO:0005634">
    <property type="term" value="C:nucleus"/>
    <property type="evidence" value="ECO:0007669"/>
    <property type="project" value="TreeGrafter"/>
</dbReference>
<organism evidence="9 10">
    <name type="scientific">Stephania yunnanensis</name>
    <dbReference type="NCBI Taxonomy" id="152371"/>
    <lineage>
        <taxon>Eukaryota</taxon>
        <taxon>Viridiplantae</taxon>
        <taxon>Streptophyta</taxon>
        <taxon>Embryophyta</taxon>
        <taxon>Tracheophyta</taxon>
        <taxon>Spermatophyta</taxon>
        <taxon>Magnoliopsida</taxon>
        <taxon>Ranunculales</taxon>
        <taxon>Menispermaceae</taxon>
        <taxon>Menispermoideae</taxon>
        <taxon>Cissampelideae</taxon>
        <taxon>Stephania</taxon>
    </lineage>
</organism>
<proteinExistence type="inferred from homology"/>
<dbReference type="GO" id="GO:0008270">
    <property type="term" value="F:zinc ion binding"/>
    <property type="evidence" value="ECO:0007669"/>
    <property type="project" value="UniProtKB-KW"/>
</dbReference>
<dbReference type="GO" id="GO:0006355">
    <property type="term" value="P:regulation of DNA-templated transcription"/>
    <property type="evidence" value="ECO:0007669"/>
    <property type="project" value="InterPro"/>
</dbReference>
<name>A0AAP0LDZ8_9MAGN</name>
<feature type="domain" description="GATA-type" evidence="8">
    <location>
        <begin position="287"/>
        <end position="323"/>
    </location>
</feature>
<dbReference type="PANTHER" id="PTHR45658:SF51">
    <property type="entry name" value="GATA TRANSCRIPTION FACTOR 8"/>
    <property type="match status" value="1"/>
</dbReference>
<dbReference type="GO" id="GO:0030154">
    <property type="term" value="P:cell differentiation"/>
    <property type="evidence" value="ECO:0007669"/>
    <property type="project" value="TreeGrafter"/>
</dbReference>
<keyword evidence="5" id="KW-0010">Activator</keyword>
<dbReference type="Gene3D" id="3.30.50.10">
    <property type="entry name" value="Erythroid Transcription Factor GATA-1, subunit A"/>
    <property type="match status" value="1"/>
</dbReference>
<dbReference type="AlphaFoldDB" id="A0AAP0LDZ8"/>
<keyword evidence="3 6" id="KW-0863">Zinc-finger</keyword>
<keyword evidence="4" id="KW-0862">Zinc</keyword>
<dbReference type="EMBL" id="JBBNAF010000001">
    <property type="protein sequence ID" value="KAK9168798.1"/>
    <property type="molecule type" value="Genomic_DNA"/>
</dbReference>
<dbReference type="CDD" id="cd00202">
    <property type="entry name" value="ZnF_GATA"/>
    <property type="match status" value="1"/>
</dbReference>
<evidence type="ECO:0000256" key="5">
    <source>
        <dbReference type="ARBA" id="ARBA00023159"/>
    </source>
</evidence>
<evidence type="ECO:0000256" key="4">
    <source>
        <dbReference type="ARBA" id="ARBA00022833"/>
    </source>
</evidence>
<dbReference type="Proteomes" id="UP001420932">
    <property type="component" value="Unassembled WGS sequence"/>
</dbReference>
<dbReference type="InterPro" id="IPR051140">
    <property type="entry name" value="GATA_TF"/>
</dbReference>
<dbReference type="SUPFAM" id="SSF57716">
    <property type="entry name" value="Glucocorticoid receptor-like (DNA-binding domain)"/>
    <property type="match status" value="1"/>
</dbReference>
<protein>
    <recommendedName>
        <fullName evidence="8">GATA-type domain-containing protein</fullName>
    </recommendedName>
</protein>
<dbReference type="InterPro" id="IPR000679">
    <property type="entry name" value="Znf_GATA"/>
</dbReference>
<feature type="region of interest" description="Disordered" evidence="7">
    <location>
        <begin position="262"/>
        <end position="283"/>
    </location>
</feature>
<dbReference type="InterPro" id="IPR013088">
    <property type="entry name" value="Znf_NHR/GATA"/>
</dbReference>
<gene>
    <name evidence="9" type="ORF">Syun_000938</name>
</gene>